<feature type="region of interest" description="Disordered" evidence="1">
    <location>
        <begin position="1"/>
        <end position="21"/>
    </location>
</feature>
<protein>
    <submittedName>
        <fullName evidence="2 4">Uncharacterized protein</fullName>
    </submittedName>
</protein>
<gene>
    <name evidence="2" type="ORF">HNAJ_LOCUS5405</name>
</gene>
<dbReference type="EMBL" id="UZAE01004570">
    <property type="protein sequence ID" value="VDO01265.1"/>
    <property type="molecule type" value="Genomic_DNA"/>
</dbReference>
<evidence type="ECO:0000256" key="1">
    <source>
        <dbReference type="SAM" id="MobiDB-lite"/>
    </source>
</evidence>
<evidence type="ECO:0000313" key="3">
    <source>
        <dbReference type="Proteomes" id="UP000278807"/>
    </source>
</evidence>
<sequence length="112" mass="11820">MDGCSTFRRKKTGADSLMNGGGSMLGGGDALSLFDHNQSISGAPTILSASSSSSLGLLPINCDAASVSLTVNIACGIAVKGKRRKDAIELKTHMCYFIRYPSLSTEWESWSN</sequence>
<organism evidence="4">
    <name type="scientific">Rodentolepis nana</name>
    <name type="common">Dwarf tapeworm</name>
    <name type="synonym">Hymenolepis nana</name>
    <dbReference type="NCBI Taxonomy" id="102285"/>
    <lineage>
        <taxon>Eukaryota</taxon>
        <taxon>Metazoa</taxon>
        <taxon>Spiralia</taxon>
        <taxon>Lophotrochozoa</taxon>
        <taxon>Platyhelminthes</taxon>
        <taxon>Cestoda</taxon>
        <taxon>Eucestoda</taxon>
        <taxon>Cyclophyllidea</taxon>
        <taxon>Hymenolepididae</taxon>
        <taxon>Rodentolepis</taxon>
    </lineage>
</organism>
<evidence type="ECO:0000313" key="4">
    <source>
        <dbReference type="WBParaSite" id="HNAJ_0000540701-mRNA-1"/>
    </source>
</evidence>
<proteinExistence type="predicted"/>
<evidence type="ECO:0000313" key="2">
    <source>
        <dbReference type="EMBL" id="VDO01265.1"/>
    </source>
</evidence>
<keyword evidence="3" id="KW-1185">Reference proteome</keyword>
<accession>A0A0R3TEB8</accession>
<name>A0A0R3TEB8_RODNA</name>
<reference evidence="4" key="1">
    <citation type="submission" date="2017-02" db="UniProtKB">
        <authorList>
            <consortium name="WormBaseParasite"/>
        </authorList>
    </citation>
    <scope>IDENTIFICATION</scope>
</reference>
<dbReference type="Proteomes" id="UP000278807">
    <property type="component" value="Unassembled WGS sequence"/>
</dbReference>
<dbReference type="WBParaSite" id="HNAJ_0000540701-mRNA-1">
    <property type="protein sequence ID" value="HNAJ_0000540701-mRNA-1"/>
    <property type="gene ID" value="HNAJ_0000540701"/>
</dbReference>
<dbReference type="AlphaFoldDB" id="A0A0R3TEB8"/>
<reference evidence="2 3" key="2">
    <citation type="submission" date="2018-11" db="EMBL/GenBank/DDBJ databases">
        <authorList>
            <consortium name="Pathogen Informatics"/>
        </authorList>
    </citation>
    <scope>NUCLEOTIDE SEQUENCE [LARGE SCALE GENOMIC DNA]</scope>
</reference>